<sequence length="784" mass="89505">MCSILNKNAILTGPVDSLCLACEDHLRGDEDAVQHIAKPIHKKNLEATSFYDKYKDDHVRKVKKGYYCEYCNMFLKTSAKVGPHVNEARHCERKASQPLKREGNSVVAFEKVFIPENAWHGLTDDTCCVCDAEFDNALLHKTGTAHILNLVLAEIEITDGNVFRKVDDSTFQCLTCNVVWAIKDMPVHFDGADHKEQYKKCCNSAENVIKPKKETPDLAKVEKQNKKPENDAPIYETPKKEPPEAVKEDNHSVKSEKGAPKDETSKKTPEKEIPKGVETKKTPEVANEKAKDCEKKLETDKKPESKKNKAASSSAKRDEMSKMDKEICDALGANNYIATNVNGGLWCILCDWAMDKKAVQSHLNSKHHLTILKMHREREAKNNPENEKGTDDNKDDESKCKEKPDETSKLDQKEKNKSKIVDAADTFQKNNIKLDMVNGSAYCRVCSNSVDYDFDVIKNHIDEHKKAPKPEKAKKNENLKSFANSAEKKSISLVTSPVHINGNADKPRHEKDEESKQRKDKESKQDENKESKQEKDKESKQVIDKVSKQDKDKEPSQDSEQERKKYAKDNNLNYNKEANTAFCSVCLTKVPPALKNMKEHINGVSHKNKVAQSKVKPINIKHVVTKVSSQKFIDNAVTIETFFYIDVVINEKYCLNIISFFMMTKIGNQVRCQACEVNLAQSQIDTHKNTPRHERVMNETPVVSSEQSEFIRECRPNVFHCGFCNQLESPWASMEKHLQSTAHREAKTSSYWRLQSHLPDIMQHRTRQTMNFMLFNRMLQVFDD</sequence>
<evidence type="ECO:0000313" key="1">
    <source>
        <dbReference type="EMBL" id="KAI8423041.1"/>
    </source>
</evidence>
<reference evidence="1 2" key="1">
    <citation type="journal article" date="2022" name="Genome Biol. Evol.">
        <title>The Spruce Budworm Genome: Reconstructing the Evolutionary History of Antifreeze Proteins.</title>
        <authorList>
            <person name="Beliveau C."/>
            <person name="Gagne P."/>
            <person name="Picq S."/>
            <person name="Vernygora O."/>
            <person name="Keeling C.I."/>
            <person name="Pinkney K."/>
            <person name="Doucet D."/>
            <person name="Wen F."/>
            <person name="Johnston J.S."/>
            <person name="Maaroufi H."/>
            <person name="Boyle B."/>
            <person name="Laroche J."/>
            <person name="Dewar K."/>
            <person name="Juretic N."/>
            <person name="Blackburn G."/>
            <person name="Nisole A."/>
            <person name="Brunet B."/>
            <person name="Brandao M."/>
            <person name="Lumley L."/>
            <person name="Duan J."/>
            <person name="Quan G."/>
            <person name="Lucarotti C.J."/>
            <person name="Roe A.D."/>
            <person name="Sperling F.A.H."/>
            <person name="Levesque R.C."/>
            <person name="Cusson M."/>
        </authorList>
    </citation>
    <scope>NUCLEOTIDE SEQUENCE [LARGE SCALE GENOMIC DNA]</scope>
    <source>
        <strain evidence="1">Glfc:IPQL:Cfum</strain>
    </source>
</reference>
<keyword evidence="2" id="KW-1185">Reference proteome</keyword>
<gene>
    <name evidence="1" type="ORF">MSG28_014129</name>
</gene>
<dbReference type="Proteomes" id="UP001064048">
    <property type="component" value="Chromosome 25"/>
</dbReference>
<evidence type="ECO:0000313" key="2">
    <source>
        <dbReference type="Proteomes" id="UP001064048"/>
    </source>
</evidence>
<organism evidence="1 2">
    <name type="scientific">Choristoneura fumiferana</name>
    <name type="common">Spruce budworm moth</name>
    <name type="synonym">Archips fumiferana</name>
    <dbReference type="NCBI Taxonomy" id="7141"/>
    <lineage>
        <taxon>Eukaryota</taxon>
        <taxon>Metazoa</taxon>
        <taxon>Ecdysozoa</taxon>
        <taxon>Arthropoda</taxon>
        <taxon>Hexapoda</taxon>
        <taxon>Insecta</taxon>
        <taxon>Pterygota</taxon>
        <taxon>Neoptera</taxon>
        <taxon>Endopterygota</taxon>
        <taxon>Lepidoptera</taxon>
        <taxon>Glossata</taxon>
        <taxon>Ditrysia</taxon>
        <taxon>Tortricoidea</taxon>
        <taxon>Tortricidae</taxon>
        <taxon>Tortricinae</taxon>
        <taxon>Choristoneura</taxon>
    </lineage>
</organism>
<accession>A0ACC0JFX2</accession>
<dbReference type="EMBL" id="CM046125">
    <property type="protein sequence ID" value="KAI8423041.1"/>
    <property type="molecule type" value="Genomic_DNA"/>
</dbReference>
<protein>
    <submittedName>
        <fullName evidence="1">Uncharacterized protein</fullName>
    </submittedName>
</protein>
<name>A0ACC0JFX2_CHOFU</name>
<comment type="caution">
    <text evidence="1">The sequence shown here is derived from an EMBL/GenBank/DDBJ whole genome shotgun (WGS) entry which is preliminary data.</text>
</comment>
<proteinExistence type="predicted"/>